<dbReference type="GO" id="GO:0008171">
    <property type="term" value="F:O-methyltransferase activity"/>
    <property type="evidence" value="ECO:0007669"/>
    <property type="project" value="InterPro"/>
</dbReference>
<dbReference type="PANTHER" id="PTHR43712:SF2">
    <property type="entry name" value="O-METHYLTRANSFERASE CICE"/>
    <property type="match status" value="1"/>
</dbReference>
<sequence>MISIQDDEQIRLDNERFLLDVATGHWKSRALNFALEAKIASHLVNGSKSAFTIAKEIGVNPEFLYRTMRALSSLGIFREEEEYGVFSQTPKSAIMAESSPSWTDGLLFESHDFTYKAWTSFRESVKEGKAMGPQSLGYESVWSLTEQNPSYAPILQRAMSSFTAQAINTIIRETDFSPFETIADIGGSQGVLLLNILKNNPSVKKGYNFDLPITIENNKSLVSQRESEFKNEMAKFEDVAGSFFDSVPEADCYTLKYIFHDWKDEKCVEILETISKSMKPNSKIYIFDSVIETKNQPNGFVWLDLHMMHYVDGRERSATEWKALANSAGFKVESVVSLGMIGRVILSKK</sequence>
<evidence type="ECO:0000256" key="1">
    <source>
        <dbReference type="ARBA" id="ARBA00022603"/>
    </source>
</evidence>
<dbReference type="GO" id="GO:0032259">
    <property type="term" value="P:methylation"/>
    <property type="evidence" value="ECO:0007669"/>
    <property type="project" value="UniProtKB-KW"/>
</dbReference>
<dbReference type="InterPro" id="IPR029063">
    <property type="entry name" value="SAM-dependent_MTases_sf"/>
</dbReference>
<feature type="domain" description="O-methyltransferase C-terminal" evidence="5">
    <location>
        <begin position="118"/>
        <end position="331"/>
    </location>
</feature>
<dbReference type="PIRSF" id="PIRSF005739">
    <property type="entry name" value="O-mtase"/>
    <property type="match status" value="1"/>
</dbReference>
<dbReference type="SUPFAM" id="SSF53335">
    <property type="entry name" value="S-adenosyl-L-methionine-dependent methyltransferases"/>
    <property type="match status" value="1"/>
</dbReference>
<dbReference type="AlphaFoldDB" id="A0A8J4Q2G9"/>
<reference evidence="7" key="1">
    <citation type="submission" date="2020-01" db="EMBL/GenBank/DDBJ databases">
        <title>Development of genomics and gene disruption for Polysphondylium violaceum indicates a role for the polyketide synthase stlB in stalk morphogenesis.</title>
        <authorList>
            <person name="Narita B."/>
            <person name="Kawabe Y."/>
            <person name="Kin K."/>
            <person name="Saito T."/>
            <person name="Gibbs R."/>
            <person name="Kuspa A."/>
            <person name="Muzny D."/>
            <person name="Queller D."/>
            <person name="Richards S."/>
            <person name="Strassman J."/>
            <person name="Sucgang R."/>
            <person name="Worley K."/>
            <person name="Schaap P."/>
        </authorList>
    </citation>
    <scope>NUCLEOTIDE SEQUENCE</scope>
    <source>
        <strain evidence="7">QSvi11</strain>
    </source>
</reference>
<dbReference type="SUPFAM" id="SSF46785">
    <property type="entry name" value="Winged helix' DNA-binding domain"/>
    <property type="match status" value="1"/>
</dbReference>
<keyword evidence="2" id="KW-0808">Transferase</keyword>
<dbReference type="Pfam" id="PF00891">
    <property type="entry name" value="Methyltransf_2"/>
    <property type="match status" value="1"/>
</dbReference>
<comment type="caution">
    <text evidence="7">The sequence shown here is derived from an EMBL/GenBank/DDBJ whole genome shotgun (WGS) entry which is preliminary data.</text>
</comment>
<evidence type="ECO:0000256" key="4">
    <source>
        <dbReference type="PIRSR" id="PIRSR005739-1"/>
    </source>
</evidence>
<accession>A0A8J4Q2G9</accession>
<dbReference type="InterPro" id="IPR016461">
    <property type="entry name" value="COMT-like"/>
</dbReference>
<dbReference type="OrthoDB" id="16076at2759"/>
<dbReference type="Gene3D" id="1.10.10.10">
    <property type="entry name" value="Winged helix-like DNA-binding domain superfamily/Winged helix DNA-binding domain"/>
    <property type="match status" value="1"/>
</dbReference>
<dbReference type="Pfam" id="PF08100">
    <property type="entry name" value="Dimerisation"/>
    <property type="match status" value="1"/>
</dbReference>
<dbReference type="InterPro" id="IPR001077">
    <property type="entry name" value="COMT_C"/>
</dbReference>
<keyword evidence="3" id="KW-0949">S-adenosyl-L-methionine</keyword>
<evidence type="ECO:0008006" key="9">
    <source>
        <dbReference type="Google" id="ProtNLM"/>
    </source>
</evidence>
<evidence type="ECO:0000313" key="8">
    <source>
        <dbReference type="Proteomes" id="UP000695562"/>
    </source>
</evidence>
<dbReference type="FunFam" id="3.40.50.150:FF:000407">
    <property type="entry name" value="O-methyltransferase 4"/>
    <property type="match status" value="1"/>
</dbReference>
<evidence type="ECO:0000256" key="3">
    <source>
        <dbReference type="ARBA" id="ARBA00022691"/>
    </source>
</evidence>
<dbReference type="GO" id="GO:0046983">
    <property type="term" value="F:protein dimerization activity"/>
    <property type="evidence" value="ECO:0007669"/>
    <property type="project" value="InterPro"/>
</dbReference>
<feature type="domain" description="O-methyltransferase dimerisation" evidence="6">
    <location>
        <begin position="20"/>
        <end position="96"/>
    </location>
</feature>
<dbReference type="InterPro" id="IPR036390">
    <property type="entry name" value="WH_DNA-bd_sf"/>
</dbReference>
<evidence type="ECO:0000259" key="5">
    <source>
        <dbReference type="Pfam" id="PF00891"/>
    </source>
</evidence>
<dbReference type="Gene3D" id="3.40.50.150">
    <property type="entry name" value="Vaccinia Virus protein VP39"/>
    <property type="match status" value="1"/>
</dbReference>
<dbReference type="EMBL" id="AJWJ01000026">
    <property type="protein sequence ID" value="KAF2077542.1"/>
    <property type="molecule type" value="Genomic_DNA"/>
</dbReference>
<keyword evidence="8" id="KW-1185">Reference proteome</keyword>
<dbReference type="PROSITE" id="PS51683">
    <property type="entry name" value="SAM_OMT_II"/>
    <property type="match status" value="1"/>
</dbReference>
<protein>
    <recommendedName>
        <fullName evidence="9">O-methyltransferase family 2 protein</fullName>
    </recommendedName>
</protein>
<evidence type="ECO:0000259" key="6">
    <source>
        <dbReference type="Pfam" id="PF08100"/>
    </source>
</evidence>
<name>A0A8J4Q2G9_9MYCE</name>
<feature type="active site" description="Proton acceptor" evidence="4">
    <location>
        <position position="260"/>
    </location>
</feature>
<dbReference type="PANTHER" id="PTHR43712">
    <property type="entry name" value="PUTATIVE (AFU_ORTHOLOGUE AFUA_4G14580)-RELATED"/>
    <property type="match status" value="1"/>
</dbReference>
<proteinExistence type="predicted"/>
<dbReference type="InterPro" id="IPR012967">
    <property type="entry name" value="COMT_dimerisation"/>
</dbReference>
<keyword evidence="1" id="KW-0489">Methyltransferase</keyword>
<gene>
    <name evidence="7" type="ORF">CYY_001160</name>
</gene>
<evidence type="ECO:0000256" key="2">
    <source>
        <dbReference type="ARBA" id="ARBA00022679"/>
    </source>
</evidence>
<evidence type="ECO:0000313" key="7">
    <source>
        <dbReference type="EMBL" id="KAF2077542.1"/>
    </source>
</evidence>
<dbReference type="Proteomes" id="UP000695562">
    <property type="component" value="Unassembled WGS sequence"/>
</dbReference>
<dbReference type="InterPro" id="IPR036388">
    <property type="entry name" value="WH-like_DNA-bd_sf"/>
</dbReference>
<organism evidence="7 8">
    <name type="scientific">Polysphondylium violaceum</name>
    <dbReference type="NCBI Taxonomy" id="133409"/>
    <lineage>
        <taxon>Eukaryota</taxon>
        <taxon>Amoebozoa</taxon>
        <taxon>Evosea</taxon>
        <taxon>Eumycetozoa</taxon>
        <taxon>Dictyostelia</taxon>
        <taxon>Dictyosteliales</taxon>
        <taxon>Dictyosteliaceae</taxon>
        <taxon>Polysphondylium</taxon>
    </lineage>
</organism>